<dbReference type="Proteomes" id="UP000095751">
    <property type="component" value="Unassembled WGS sequence"/>
</dbReference>
<accession>A0A1E7FAU4</accession>
<protein>
    <recommendedName>
        <fullName evidence="3">TPR-like protein</fullName>
    </recommendedName>
</protein>
<dbReference type="OrthoDB" id="2335338at2759"/>
<keyword evidence="2" id="KW-1185">Reference proteome</keyword>
<name>A0A1E7FAU4_9STRA</name>
<reference evidence="1 2" key="1">
    <citation type="submission" date="2016-09" db="EMBL/GenBank/DDBJ databases">
        <title>Extensive genetic diversity and differential bi-allelic expression allows diatom success in the polar Southern Ocean.</title>
        <authorList>
            <consortium name="DOE Joint Genome Institute"/>
            <person name="Mock T."/>
            <person name="Otillar R.P."/>
            <person name="Strauss J."/>
            <person name="Dupont C."/>
            <person name="Frickenhaus S."/>
            <person name="Maumus F."/>
            <person name="Mcmullan M."/>
            <person name="Sanges R."/>
            <person name="Schmutz J."/>
            <person name="Toseland A."/>
            <person name="Valas R."/>
            <person name="Veluchamy A."/>
            <person name="Ward B.J."/>
            <person name="Allen A."/>
            <person name="Barry K."/>
            <person name="Falciatore A."/>
            <person name="Ferrante M."/>
            <person name="Fortunato A.E."/>
            <person name="Gloeckner G."/>
            <person name="Gruber A."/>
            <person name="Hipkin R."/>
            <person name="Janech M."/>
            <person name="Kroth P."/>
            <person name="Leese F."/>
            <person name="Lindquist E."/>
            <person name="Lyon B.R."/>
            <person name="Martin J."/>
            <person name="Mayer C."/>
            <person name="Parker M."/>
            <person name="Quesneville H."/>
            <person name="Raymond J."/>
            <person name="Uhlig C."/>
            <person name="Valentin K.U."/>
            <person name="Worden A.Z."/>
            <person name="Armbrust E.V."/>
            <person name="Bowler C."/>
            <person name="Green B."/>
            <person name="Moulton V."/>
            <person name="Van Oosterhout C."/>
            <person name="Grigoriev I."/>
        </authorList>
    </citation>
    <scope>NUCLEOTIDE SEQUENCE [LARGE SCALE GENOMIC DNA]</scope>
    <source>
        <strain evidence="1 2">CCMP1102</strain>
    </source>
</reference>
<evidence type="ECO:0000313" key="1">
    <source>
        <dbReference type="EMBL" id="OEU15271.1"/>
    </source>
</evidence>
<dbReference type="InParanoid" id="A0A1E7FAU4"/>
<evidence type="ECO:0008006" key="3">
    <source>
        <dbReference type="Google" id="ProtNLM"/>
    </source>
</evidence>
<proteinExistence type="predicted"/>
<gene>
    <name evidence="1" type="ORF">FRACYDRAFT_226075</name>
</gene>
<organism evidence="1 2">
    <name type="scientific">Fragilariopsis cylindrus CCMP1102</name>
    <dbReference type="NCBI Taxonomy" id="635003"/>
    <lineage>
        <taxon>Eukaryota</taxon>
        <taxon>Sar</taxon>
        <taxon>Stramenopiles</taxon>
        <taxon>Ochrophyta</taxon>
        <taxon>Bacillariophyta</taxon>
        <taxon>Bacillariophyceae</taxon>
        <taxon>Bacillariophycidae</taxon>
        <taxon>Bacillariales</taxon>
        <taxon>Bacillariaceae</taxon>
        <taxon>Fragilariopsis</taxon>
    </lineage>
</organism>
<dbReference type="KEGG" id="fcy:FRACYDRAFT_226075"/>
<evidence type="ECO:0000313" key="2">
    <source>
        <dbReference type="Proteomes" id="UP000095751"/>
    </source>
</evidence>
<sequence length="94" mass="10711">MSSLLNSDPGILKSYGNSLLAKKDYKGAIDAYTNFLTELDLDLGNDKRQQDKNKNKFHFSYFTNTFKKNLQSYYTGGIVSYKSKLHRLSAKSSK</sequence>
<dbReference type="AlphaFoldDB" id="A0A1E7FAU4"/>
<dbReference type="EMBL" id="KV784359">
    <property type="protein sequence ID" value="OEU15271.1"/>
    <property type="molecule type" value="Genomic_DNA"/>
</dbReference>